<gene>
    <name evidence="2" type="ORF">MYCIT1_LOCUS9682</name>
</gene>
<organism evidence="2 3">
    <name type="scientific">Mycena citricolor</name>
    <dbReference type="NCBI Taxonomy" id="2018698"/>
    <lineage>
        <taxon>Eukaryota</taxon>
        <taxon>Fungi</taxon>
        <taxon>Dikarya</taxon>
        <taxon>Basidiomycota</taxon>
        <taxon>Agaricomycotina</taxon>
        <taxon>Agaricomycetes</taxon>
        <taxon>Agaricomycetidae</taxon>
        <taxon>Agaricales</taxon>
        <taxon>Marasmiineae</taxon>
        <taxon>Mycenaceae</taxon>
        <taxon>Mycena</taxon>
    </lineage>
</organism>
<dbReference type="PANTHER" id="PTHR38705">
    <property type="entry name" value="PROTEIN RDS1"/>
    <property type="match status" value="1"/>
</dbReference>
<dbReference type="PANTHER" id="PTHR38705:SF1">
    <property type="entry name" value="PROTEIN RDS1"/>
    <property type="match status" value="1"/>
</dbReference>
<feature type="non-terminal residue" evidence="2">
    <location>
        <position position="137"/>
    </location>
</feature>
<proteinExistence type="predicted"/>
<dbReference type="InterPro" id="IPR039254">
    <property type="entry name" value="Rds1"/>
</dbReference>
<dbReference type="Pfam" id="PF13668">
    <property type="entry name" value="Ferritin_2"/>
    <property type="match status" value="1"/>
</dbReference>
<protein>
    <recommendedName>
        <fullName evidence="4">Rds1 protein</fullName>
    </recommendedName>
</protein>
<dbReference type="AlphaFoldDB" id="A0AAD2H0Q3"/>
<sequence length="137" mass="15459">NNMHPSAVLLLCLTLVRALPSPRQSEALQNASVMDPLPNTTVGPYPTYQVHTPFDRESFKLGLMQEWIELDLFHYGLAKFSPQEWQQQLGVNRDGLTLIQFMANQESGHAQLLTNILGEGNAPLRCTYNYSFVRPSI</sequence>
<accession>A0AAD2H0Q3</accession>
<feature type="chain" id="PRO_5042253847" description="Rds1 protein" evidence="1">
    <location>
        <begin position="19"/>
        <end position="137"/>
    </location>
</feature>
<dbReference type="Proteomes" id="UP001295794">
    <property type="component" value="Unassembled WGS sequence"/>
</dbReference>
<evidence type="ECO:0000256" key="1">
    <source>
        <dbReference type="SAM" id="SignalP"/>
    </source>
</evidence>
<name>A0AAD2H0Q3_9AGAR</name>
<keyword evidence="1" id="KW-0732">Signal</keyword>
<feature type="signal peptide" evidence="1">
    <location>
        <begin position="1"/>
        <end position="18"/>
    </location>
</feature>
<evidence type="ECO:0000313" key="2">
    <source>
        <dbReference type="EMBL" id="CAK5267298.1"/>
    </source>
</evidence>
<keyword evidence="3" id="KW-1185">Reference proteome</keyword>
<evidence type="ECO:0008006" key="4">
    <source>
        <dbReference type="Google" id="ProtNLM"/>
    </source>
</evidence>
<dbReference type="EMBL" id="CAVNYO010000118">
    <property type="protein sequence ID" value="CAK5267298.1"/>
    <property type="molecule type" value="Genomic_DNA"/>
</dbReference>
<comment type="caution">
    <text evidence="2">The sequence shown here is derived from an EMBL/GenBank/DDBJ whole genome shotgun (WGS) entry which is preliminary data.</text>
</comment>
<evidence type="ECO:0000313" key="3">
    <source>
        <dbReference type="Proteomes" id="UP001295794"/>
    </source>
</evidence>
<reference evidence="2" key="1">
    <citation type="submission" date="2023-11" db="EMBL/GenBank/DDBJ databases">
        <authorList>
            <person name="De Vega J J."/>
            <person name="De Vega J J."/>
        </authorList>
    </citation>
    <scope>NUCLEOTIDE SEQUENCE</scope>
</reference>